<keyword evidence="3" id="KW-1185">Reference proteome</keyword>
<dbReference type="PROSITE" id="PS51273">
    <property type="entry name" value="GATASE_TYPE_1"/>
    <property type="match status" value="1"/>
</dbReference>
<dbReference type="PANTHER" id="PTHR42695:SF5">
    <property type="entry name" value="GLUTAMINE AMIDOTRANSFERASE YLR126C-RELATED"/>
    <property type="match status" value="1"/>
</dbReference>
<dbReference type="InterPro" id="IPR029062">
    <property type="entry name" value="Class_I_gatase-like"/>
</dbReference>
<dbReference type="PANTHER" id="PTHR42695">
    <property type="entry name" value="GLUTAMINE AMIDOTRANSFERASE YLR126C-RELATED"/>
    <property type="match status" value="1"/>
</dbReference>
<reference evidence="2" key="1">
    <citation type="submission" date="2019-05" db="EMBL/GenBank/DDBJ databases">
        <title>Methanoculleus sp. FWC-SCC1, a methanogenic archaeon isolated from deep marine cold seep.</title>
        <authorList>
            <person name="Chen Y.-W."/>
            <person name="Chen S.-C."/>
            <person name="Teng N.-H."/>
            <person name="Lai M.-C."/>
        </authorList>
    </citation>
    <scope>NUCLEOTIDE SEQUENCE</scope>
    <source>
        <strain evidence="2">FWC-SCC1</strain>
    </source>
</reference>
<accession>A0ABT8M8R7</accession>
<gene>
    <name evidence="2" type="ORF">FGU65_05445</name>
</gene>
<evidence type="ECO:0000313" key="2">
    <source>
        <dbReference type="EMBL" id="MDN7024339.1"/>
    </source>
</evidence>
<feature type="domain" description="Glutamine amidotransferase" evidence="1">
    <location>
        <begin position="19"/>
        <end position="174"/>
    </location>
</feature>
<evidence type="ECO:0000259" key="1">
    <source>
        <dbReference type="Pfam" id="PF00117"/>
    </source>
</evidence>
<sequence>MILIVDLGYRENSLGLDEFVMPIVHIVREAGADCCIRHFTDIDEDILRQADGVILCGTALRDNLFADRIGEFAWLEGFEKPVLGICAGMQVLTLIFGGSIEACGEIGMTDIRVTAADPLFDGRDDFTAYELHTFSVKPPEPFTVLAHSDRCIQAVRHRARPLYGVIFHPEVRSEWVVTRFLHQNGLVA</sequence>
<dbReference type="Pfam" id="PF00117">
    <property type="entry name" value="GATase"/>
    <property type="match status" value="1"/>
</dbReference>
<dbReference type="RefSeq" id="WP_301663438.1">
    <property type="nucleotide sequence ID" value="NZ_VCYH01000003.1"/>
</dbReference>
<organism evidence="2 3">
    <name type="scientific">Methanoculleus frigidifontis</name>
    <dbReference type="NCBI Taxonomy" id="2584085"/>
    <lineage>
        <taxon>Archaea</taxon>
        <taxon>Methanobacteriati</taxon>
        <taxon>Methanobacteriota</taxon>
        <taxon>Stenosarchaea group</taxon>
        <taxon>Methanomicrobia</taxon>
        <taxon>Methanomicrobiales</taxon>
        <taxon>Methanomicrobiaceae</taxon>
        <taxon>Methanoculleus</taxon>
    </lineage>
</organism>
<dbReference type="InterPro" id="IPR044992">
    <property type="entry name" value="ChyE-like"/>
</dbReference>
<dbReference type="PRINTS" id="PR00099">
    <property type="entry name" value="CPSGATASE"/>
</dbReference>
<dbReference type="Proteomes" id="UP001168338">
    <property type="component" value="Unassembled WGS sequence"/>
</dbReference>
<protein>
    <recommendedName>
        <fullName evidence="1">Glutamine amidotransferase domain-containing protein</fullName>
    </recommendedName>
</protein>
<name>A0ABT8M8R7_9EURY</name>
<evidence type="ECO:0000313" key="3">
    <source>
        <dbReference type="Proteomes" id="UP001168338"/>
    </source>
</evidence>
<dbReference type="Gene3D" id="3.40.50.880">
    <property type="match status" value="1"/>
</dbReference>
<dbReference type="EMBL" id="VCYH01000003">
    <property type="protein sequence ID" value="MDN7024339.1"/>
    <property type="molecule type" value="Genomic_DNA"/>
</dbReference>
<proteinExistence type="predicted"/>
<comment type="caution">
    <text evidence="2">The sequence shown here is derived from an EMBL/GenBank/DDBJ whole genome shotgun (WGS) entry which is preliminary data.</text>
</comment>
<dbReference type="SUPFAM" id="SSF52317">
    <property type="entry name" value="Class I glutamine amidotransferase-like"/>
    <property type="match status" value="1"/>
</dbReference>
<dbReference type="InterPro" id="IPR017926">
    <property type="entry name" value="GATASE"/>
</dbReference>